<evidence type="ECO:0000256" key="1">
    <source>
        <dbReference type="SAM" id="Phobius"/>
    </source>
</evidence>
<feature type="chain" id="PRO_5030968842" evidence="2">
    <location>
        <begin position="20"/>
        <end position="114"/>
    </location>
</feature>
<dbReference type="EMBL" id="HBNS01003279">
    <property type="protein sequence ID" value="CAE4583292.1"/>
    <property type="molecule type" value="Transcribed_RNA"/>
</dbReference>
<keyword evidence="1" id="KW-0472">Membrane</keyword>
<sequence>MNKTLQIVLLAVVLLQVGAVVNNTCCQCDCTTEATLDMPILVGPDVLAESGPFDCQKENLNLVNKTVSEGGCVKICKTVSKLEPKKNDCKSSASRMIPFFGAVGAVVVMSSLLL</sequence>
<evidence type="ECO:0000256" key="2">
    <source>
        <dbReference type="SAM" id="SignalP"/>
    </source>
</evidence>
<feature type="transmembrane region" description="Helical" evidence="1">
    <location>
        <begin position="96"/>
        <end position="113"/>
    </location>
</feature>
<keyword evidence="1" id="KW-0812">Transmembrane</keyword>
<keyword evidence="2" id="KW-0732">Signal</keyword>
<proteinExistence type="predicted"/>
<keyword evidence="1" id="KW-1133">Transmembrane helix</keyword>
<name>A0A7S4V8Q6_9STRA</name>
<feature type="signal peptide" evidence="2">
    <location>
        <begin position="1"/>
        <end position="19"/>
    </location>
</feature>
<accession>A0A7S4V8Q6</accession>
<evidence type="ECO:0000313" key="3">
    <source>
        <dbReference type="EMBL" id="CAE4583292.1"/>
    </source>
</evidence>
<reference evidence="3" key="1">
    <citation type="submission" date="2021-01" db="EMBL/GenBank/DDBJ databases">
        <authorList>
            <person name="Corre E."/>
            <person name="Pelletier E."/>
            <person name="Niang G."/>
            <person name="Scheremetjew M."/>
            <person name="Finn R."/>
            <person name="Kale V."/>
            <person name="Holt S."/>
            <person name="Cochrane G."/>
            <person name="Meng A."/>
            <person name="Brown T."/>
            <person name="Cohen L."/>
        </authorList>
    </citation>
    <scope>NUCLEOTIDE SEQUENCE</scope>
    <source>
        <strain evidence="3">GSO104</strain>
    </source>
</reference>
<protein>
    <submittedName>
        <fullName evidence="3">Uncharacterized protein</fullName>
    </submittedName>
</protein>
<organism evidence="3">
    <name type="scientific">Ditylum brightwellii</name>
    <dbReference type="NCBI Taxonomy" id="49249"/>
    <lineage>
        <taxon>Eukaryota</taxon>
        <taxon>Sar</taxon>
        <taxon>Stramenopiles</taxon>
        <taxon>Ochrophyta</taxon>
        <taxon>Bacillariophyta</taxon>
        <taxon>Mediophyceae</taxon>
        <taxon>Lithodesmiophycidae</taxon>
        <taxon>Lithodesmiales</taxon>
        <taxon>Lithodesmiaceae</taxon>
        <taxon>Ditylum</taxon>
    </lineage>
</organism>
<dbReference type="AlphaFoldDB" id="A0A7S4V8Q6"/>
<gene>
    <name evidence="3" type="ORF">DBRI00130_LOCUS2656</name>
</gene>